<organism evidence="1 2">
    <name type="scientific">Apiospora kogelbergensis</name>
    <dbReference type="NCBI Taxonomy" id="1337665"/>
    <lineage>
        <taxon>Eukaryota</taxon>
        <taxon>Fungi</taxon>
        <taxon>Dikarya</taxon>
        <taxon>Ascomycota</taxon>
        <taxon>Pezizomycotina</taxon>
        <taxon>Sordariomycetes</taxon>
        <taxon>Xylariomycetidae</taxon>
        <taxon>Amphisphaeriales</taxon>
        <taxon>Apiosporaceae</taxon>
        <taxon>Apiospora</taxon>
    </lineage>
</organism>
<evidence type="ECO:0000313" key="1">
    <source>
        <dbReference type="EMBL" id="KAK8096628.1"/>
    </source>
</evidence>
<comment type="caution">
    <text evidence="1">The sequence shown here is derived from an EMBL/GenBank/DDBJ whole genome shotgun (WGS) entry which is preliminary data.</text>
</comment>
<dbReference type="EMBL" id="JAQQWP010000010">
    <property type="protein sequence ID" value="KAK8096628.1"/>
    <property type="molecule type" value="Genomic_DNA"/>
</dbReference>
<dbReference type="Proteomes" id="UP001392437">
    <property type="component" value="Unassembled WGS sequence"/>
</dbReference>
<protein>
    <submittedName>
        <fullName evidence="1">Uncharacterized protein</fullName>
    </submittedName>
</protein>
<sequence length="73" mass="8433">MRKEYDIREFAWVQCKTGRSEKVEPALEDTVYPMELSTSPTLTTTICSMRNDLEVTFTVPDDEQAAETRTIEK</sequence>
<name>A0AAW0Q7H4_9PEZI</name>
<dbReference type="AlphaFoldDB" id="A0AAW0Q7H4"/>
<keyword evidence="2" id="KW-1185">Reference proteome</keyword>
<proteinExistence type="predicted"/>
<reference evidence="1 2" key="1">
    <citation type="submission" date="2023-01" db="EMBL/GenBank/DDBJ databases">
        <title>Analysis of 21 Apiospora genomes using comparative genomics revels a genus with tremendous synthesis potential of carbohydrate active enzymes and secondary metabolites.</title>
        <authorList>
            <person name="Sorensen T."/>
        </authorList>
    </citation>
    <scope>NUCLEOTIDE SEQUENCE [LARGE SCALE GENOMIC DNA]</scope>
    <source>
        <strain evidence="1 2">CBS 117206</strain>
    </source>
</reference>
<accession>A0AAW0Q7H4</accession>
<evidence type="ECO:0000313" key="2">
    <source>
        <dbReference type="Proteomes" id="UP001392437"/>
    </source>
</evidence>
<gene>
    <name evidence="1" type="ORF">PG999_012572</name>
</gene>